<feature type="binding site" evidence="17">
    <location>
        <position position="155"/>
    </location>
    <ligand>
        <name>NAD(+)</name>
        <dbReference type="ChEBI" id="CHEBI:57540"/>
    </ligand>
</feature>
<dbReference type="CDD" id="cd08195">
    <property type="entry name" value="DHQS"/>
    <property type="match status" value="1"/>
</dbReference>
<organism evidence="21 22">
    <name type="scientific">Roseburia lenta</name>
    <dbReference type="NCBI Taxonomy" id="2763061"/>
    <lineage>
        <taxon>Bacteria</taxon>
        <taxon>Bacillati</taxon>
        <taxon>Bacillota</taxon>
        <taxon>Clostridia</taxon>
        <taxon>Lachnospirales</taxon>
        <taxon>Lachnospiraceae</taxon>
        <taxon>Roseburia</taxon>
    </lineage>
</organism>
<dbReference type="HAMAP" id="MF_00110">
    <property type="entry name" value="DHQ_synthase"/>
    <property type="match status" value="1"/>
</dbReference>
<dbReference type="Proteomes" id="UP000643810">
    <property type="component" value="Unassembled WGS sequence"/>
</dbReference>
<evidence type="ECO:0000256" key="3">
    <source>
        <dbReference type="ARBA" id="ARBA00004496"/>
    </source>
</evidence>
<comment type="pathway">
    <text evidence="4 17">Metabolic intermediate biosynthesis; chorismate biosynthesis; chorismate from D-erythrose 4-phosphate and phosphoenolpyruvate: step 2/7.</text>
</comment>
<feature type="transmembrane region" description="Helical" evidence="18">
    <location>
        <begin position="102"/>
        <end position="123"/>
    </location>
</feature>
<dbReference type="InterPro" id="IPR030960">
    <property type="entry name" value="DHQS/DOIS_N"/>
</dbReference>
<dbReference type="Pfam" id="PF24621">
    <property type="entry name" value="DHQS_C"/>
    <property type="match status" value="1"/>
</dbReference>
<dbReference type="Pfam" id="PF01761">
    <property type="entry name" value="DHQ_synthase"/>
    <property type="match status" value="1"/>
</dbReference>
<keyword evidence="9 17" id="KW-0028">Amino-acid biosynthesis</keyword>
<evidence type="ECO:0000256" key="14">
    <source>
        <dbReference type="ARBA" id="ARBA00023141"/>
    </source>
</evidence>
<name>A0ABR7GCH9_9FIRM</name>
<dbReference type="InterPro" id="IPR016037">
    <property type="entry name" value="DHQ_synth_AroB"/>
</dbReference>
<keyword evidence="10 17" id="KW-0479">Metal-binding</keyword>
<evidence type="ECO:0000256" key="18">
    <source>
        <dbReference type="SAM" id="Phobius"/>
    </source>
</evidence>
<dbReference type="Gene3D" id="3.40.50.1970">
    <property type="match status" value="1"/>
</dbReference>
<keyword evidence="18" id="KW-1133">Transmembrane helix</keyword>
<dbReference type="EMBL" id="JACOPG010000001">
    <property type="protein sequence ID" value="MBC5685148.1"/>
    <property type="molecule type" value="Genomic_DNA"/>
</dbReference>
<evidence type="ECO:0000256" key="4">
    <source>
        <dbReference type="ARBA" id="ARBA00004661"/>
    </source>
</evidence>
<dbReference type="PANTHER" id="PTHR43622">
    <property type="entry name" value="3-DEHYDROQUINATE SYNTHASE"/>
    <property type="match status" value="1"/>
</dbReference>
<keyword evidence="14 17" id="KW-0057">Aromatic amino acid biosynthesis</keyword>
<dbReference type="InterPro" id="IPR050071">
    <property type="entry name" value="Dehydroquinate_synthase"/>
</dbReference>
<dbReference type="SUPFAM" id="SSF56796">
    <property type="entry name" value="Dehydroquinate synthase-like"/>
    <property type="match status" value="1"/>
</dbReference>
<evidence type="ECO:0000256" key="15">
    <source>
        <dbReference type="ARBA" id="ARBA00023239"/>
    </source>
</evidence>
<comment type="catalytic activity">
    <reaction evidence="1 17">
        <text>7-phospho-2-dehydro-3-deoxy-D-arabino-heptonate = 3-dehydroquinate + phosphate</text>
        <dbReference type="Rhea" id="RHEA:21968"/>
        <dbReference type="ChEBI" id="CHEBI:32364"/>
        <dbReference type="ChEBI" id="CHEBI:43474"/>
        <dbReference type="ChEBI" id="CHEBI:58394"/>
        <dbReference type="EC" id="4.2.3.4"/>
    </reaction>
</comment>
<sequence length="365" mass="40964">MARQVQVNYQEKPCYKIILNHSFDGFLDALEQEGIARDRKICIVTDTNVAKLYLNEVTEICKNAFPVVEYFVFDAGESSKNMATVEKLYEYLIKRHFDRKDLLLALGGGVVGDLTGFAAATYLRGIDFIQMPTTLLSQVDSSIGGKTGVDFLQYKNMVGAFYMPRMVYINIHSLLSLPNLQFASGMGEIIKHGLIRDASYYQWLKDHQAAIQAHDEDILEEMVYGSCLIKKNVVETDPKEQGIRAYLNFGHTIGHAIEKMSDFSLYHGQCVAIGMHSGAYLSFKRGHITKDQYEDILAMIQGFDLPVSVSDYDAGEILANTKSDKKMVGDKIKFIVLEKIGQAAIDMTFSDQELLEGIQVLLTDE</sequence>
<evidence type="ECO:0000256" key="16">
    <source>
        <dbReference type="ARBA" id="ARBA00023285"/>
    </source>
</evidence>
<keyword evidence="11 17" id="KW-0547">Nucleotide-binding</keyword>
<reference evidence="21 22" key="1">
    <citation type="submission" date="2020-08" db="EMBL/GenBank/DDBJ databases">
        <title>Genome public.</title>
        <authorList>
            <person name="Liu C."/>
            <person name="Sun Q."/>
        </authorList>
    </citation>
    <scope>NUCLEOTIDE SEQUENCE [LARGE SCALE GENOMIC DNA]</scope>
    <source>
        <strain evidence="21 22">NSJ-9</strain>
    </source>
</reference>
<accession>A0ABR7GCH9</accession>
<keyword evidence="18" id="KW-0472">Membrane</keyword>
<comment type="caution">
    <text evidence="17">Lacks conserved residue(s) required for the propagation of feature annotation.</text>
</comment>
<keyword evidence="16 17" id="KW-0170">Cobalt</keyword>
<proteinExistence type="inferred from homology"/>
<gene>
    <name evidence="17 21" type="primary">aroB</name>
    <name evidence="21" type="ORF">H8R94_00735</name>
</gene>
<dbReference type="NCBIfam" id="TIGR01357">
    <property type="entry name" value="aroB"/>
    <property type="match status" value="1"/>
</dbReference>
<evidence type="ECO:0000259" key="19">
    <source>
        <dbReference type="Pfam" id="PF01761"/>
    </source>
</evidence>
<comment type="caution">
    <text evidence="21">The sequence shown here is derived from an EMBL/GenBank/DDBJ whole genome shotgun (WGS) entry which is preliminary data.</text>
</comment>
<keyword evidence="8 17" id="KW-0963">Cytoplasm</keyword>
<feature type="binding site" evidence="17">
    <location>
        <position position="251"/>
    </location>
    <ligand>
        <name>Zn(2+)</name>
        <dbReference type="ChEBI" id="CHEBI:29105"/>
    </ligand>
</feature>
<feature type="binding site" evidence="17">
    <location>
        <position position="146"/>
    </location>
    <ligand>
        <name>NAD(+)</name>
        <dbReference type="ChEBI" id="CHEBI:57540"/>
    </ligand>
</feature>
<evidence type="ECO:0000259" key="20">
    <source>
        <dbReference type="Pfam" id="PF24621"/>
    </source>
</evidence>
<evidence type="ECO:0000313" key="21">
    <source>
        <dbReference type="EMBL" id="MBC5685148.1"/>
    </source>
</evidence>
<comment type="cofactor">
    <cofactor evidence="2 17">
        <name>NAD(+)</name>
        <dbReference type="ChEBI" id="CHEBI:57540"/>
    </cofactor>
</comment>
<evidence type="ECO:0000256" key="11">
    <source>
        <dbReference type="ARBA" id="ARBA00022741"/>
    </source>
</evidence>
<dbReference type="EC" id="4.2.3.4" evidence="6 17"/>
<evidence type="ECO:0000256" key="5">
    <source>
        <dbReference type="ARBA" id="ARBA00005412"/>
    </source>
</evidence>
<evidence type="ECO:0000313" key="22">
    <source>
        <dbReference type="Proteomes" id="UP000643810"/>
    </source>
</evidence>
<dbReference type="Gene3D" id="1.20.1090.10">
    <property type="entry name" value="Dehydroquinate synthase-like - alpha domain"/>
    <property type="match status" value="1"/>
</dbReference>
<comment type="subcellular location">
    <subcellularLocation>
        <location evidence="3 17">Cytoplasm</location>
    </subcellularLocation>
</comment>
<evidence type="ECO:0000256" key="8">
    <source>
        <dbReference type="ARBA" id="ARBA00022490"/>
    </source>
</evidence>
<evidence type="ECO:0000256" key="9">
    <source>
        <dbReference type="ARBA" id="ARBA00022605"/>
    </source>
</evidence>
<evidence type="ECO:0000256" key="13">
    <source>
        <dbReference type="ARBA" id="ARBA00023027"/>
    </source>
</evidence>
<feature type="binding site" evidence="17">
    <location>
        <position position="188"/>
    </location>
    <ligand>
        <name>Zn(2+)</name>
        <dbReference type="ChEBI" id="CHEBI:29105"/>
    </ligand>
</feature>
<keyword evidence="18" id="KW-0812">Transmembrane</keyword>
<feature type="domain" description="3-dehydroquinate synthase N-terminal" evidence="19">
    <location>
        <begin position="72"/>
        <end position="182"/>
    </location>
</feature>
<evidence type="ECO:0000256" key="7">
    <source>
        <dbReference type="ARBA" id="ARBA00017684"/>
    </source>
</evidence>
<keyword evidence="15 17" id="KW-0456">Lyase</keyword>
<evidence type="ECO:0000256" key="12">
    <source>
        <dbReference type="ARBA" id="ARBA00022833"/>
    </source>
</evidence>
<feature type="binding site" evidence="17">
    <location>
        <position position="267"/>
    </location>
    <ligand>
        <name>Zn(2+)</name>
        <dbReference type="ChEBI" id="CHEBI:29105"/>
    </ligand>
</feature>
<keyword evidence="12 17" id="KW-0862">Zinc</keyword>
<evidence type="ECO:0000256" key="1">
    <source>
        <dbReference type="ARBA" id="ARBA00001393"/>
    </source>
</evidence>
<keyword evidence="13 17" id="KW-0520">NAD</keyword>
<feature type="domain" description="3-dehydroquinate synthase C-terminal" evidence="20">
    <location>
        <begin position="185"/>
        <end position="327"/>
    </location>
</feature>
<evidence type="ECO:0000256" key="17">
    <source>
        <dbReference type="HAMAP-Rule" id="MF_00110"/>
    </source>
</evidence>
<evidence type="ECO:0000256" key="6">
    <source>
        <dbReference type="ARBA" id="ARBA00013031"/>
    </source>
</evidence>
<evidence type="ECO:0000256" key="2">
    <source>
        <dbReference type="ARBA" id="ARBA00001911"/>
    </source>
</evidence>
<dbReference type="InterPro" id="IPR056179">
    <property type="entry name" value="DHQS_C"/>
</dbReference>
<dbReference type="PIRSF" id="PIRSF001455">
    <property type="entry name" value="DHQ_synth"/>
    <property type="match status" value="1"/>
</dbReference>
<dbReference type="RefSeq" id="WP_118534794.1">
    <property type="nucleotide sequence ID" value="NZ_JACOPG010000001.1"/>
</dbReference>
<feature type="binding site" evidence="17">
    <location>
        <begin position="109"/>
        <end position="113"/>
    </location>
    <ligand>
        <name>NAD(+)</name>
        <dbReference type="ChEBI" id="CHEBI:57540"/>
    </ligand>
</feature>
<comment type="cofactor">
    <cofactor evidence="17">
        <name>Co(2+)</name>
        <dbReference type="ChEBI" id="CHEBI:48828"/>
    </cofactor>
    <cofactor evidence="17">
        <name>Zn(2+)</name>
        <dbReference type="ChEBI" id="CHEBI:29105"/>
    </cofactor>
    <text evidence="17">Binds 1 divalent metal cation per subunit. Can use either Co(2+) or Zn(2+).</text>
</comment>
<comment type="function">
    <text evidence="17">Catalyzes the conversion of 3-deoxy-D-arabino-heptulosonate 7-phosphate (DAHP) to dehydroquinate (DHQ).</text>
</comment>
<keyword evidence="22" id="KW-1185">Reference proteome</keyword>
<feature type="binding site" evidence="17">
    <location>
        <begin position="133"/>
        <end position="134"/>
    </location>
    <ligand>
        <name>NAD(+)</name>
        <dbReference type="ChEBI" id="CHEBI:57540"/>
    </ligand>
</feature>
<comment type="similarity">
    <text evidence="5 17">Belongs to the sugar phosphate cyclases superfamily. Dehydroquinate synthase family.</text>
</comment>
<dbReference type="InterPro" id="IPR030963">
    <property type="entry name" value="DHQ_synth_fam"/>
</dbReference>
<evidence type="ECO:0000256" key="10">
    <source>
        <dbReference type="ARBA" id="ARBA00022723"/>
    </source>
</evidence>
<dbReference type="GO" id="GO:0003856">
    <property type="term" value="F:3-dehydroquinate synthase activity"/>
    <property type="evidence" value="ECO:0007669"/>
    <property type="project" value="UniProtKB-EC"/>
</dbReference>
<dbReference type="PANTHER" id="PTHR43622:SF7">
    <property type="entry name" value="3-DEHYDROQUINATE SYNTHASE, CHLOROPLASTIC"/>
    <property type="match status" value="1"/>
</dbReference>
<protein>
    <recommendedName>
        <fullName evidence="7 17">3-dehydroquinate synthase</fullName>
        <shortName evidence="17">DHQS</shortName>
        <ecNumber evidence="6 17">4.2.3.4</ecNumber>
    </recommendedName>
</protein>